<keyword evidence="1" id="KW-0539">Nucleus</keyword>
<reference evidence="5 6" key="1">
    <citation type="submission" date="2018-10" db="EMBL/GenBank/DDBJ databases">
        <title>A high-quality apple genome assembly.</title>
        <authorList>
            <person name="Hu J."/>
        </authorList>
    </citation>
    <scope>NUCLEOTIDE SEQUENCE [LARGE SCALE GENOMIC DNA]</scope>
    <source>
        <strain evidence="6">cv. HFTH1</strain>
        <tissue evidence="5">Young leaf</tissue>
    </source>
</reference>
<feature type="region of interest" description="Disordered" evidence="3">
    <location>
        <begin position="1"/>
        <end position="129"/>
    </location>
</feature>
<keyword evidence="6" id="KW-1185">Reference proteome</keyword>
<evidence type="ECO:0000313" key="5">
    <source>
        <dbReference type="EMBL" id="RXH76555.1"/>
    </source>
</evidence>
<dbReference type="OrthoDB" id="686202at2759"/>
<name>A0A498I3C6_MALDO</name>
<organism evidence="5 6">
    <name type="scientific">Malus domestica</name>
    <name type="common">Apple</name>
    <name type="synonym">Pyrus malus</name>
    <dbReference type="NCBI Taxonomy" id="3750"/>
    <lineage>
        <taxon>Eukaryota</taxon>
        <taxon>Viridiplantae</taxon>
        <taxon>Streptophyta</taxon>
        <taxon>Embryophyta</taxon>
        <taxon>Tracheophyta</taxon>
        <taxon>Spermatophyta</taxon>
        <taxon>Magnoliopsida</taxon>
        <taxon>eudicotyledons</taxon>
        <taxon>Gunneridae</taxon>
        <taxon>Pentapetalae</taxon>
        <taxon>rosids</taxon>
        <taxon>fabids</taxon>
        <taxon>Rosales</taxon>
        <taxon>Rosaceae</taxon>
        <taxon>Amygdaloideae</taxon>
        <taxon>Maleae</taxon>
        <taxon>Malus</taxon>
    </lineage>
</organism>
<dbReference type="PROSITE" id="PS51667">
    <property type="entry name" value="WRC"/>
    <property type="match status" value="1"/>
</dbReference>
<protein>
    <recommendedName>
        <fullName evidence="4">WRC domain-containing protein</fullName>
    </recommendedName>
</protein>
<dbReference type="InterPro" id="IPR014977">
    <property type="entry name" value="WRC_dom"/>
</dbReference>
<gene>
    <name evidence="5" type="ORF">DVH24_019443</name>
</gene>
<feature type="region of interest" description="Disordered" evidence="3">
    <location>
        <begin position="166"/>
        <end position="243"/>
    </location>
</feature>
<dbReference type="AlphaFoldDB" id="A0A498I3C6"/>
<evidence type="ECO:0000256" key="1">
    <source>
        <dbReference type="ARBA" id="ARBA00023242"/>
    </source>
</evidence>
<dbReference type="Proteomes" id="UP000290289">
    <property type="component" value="Chromosome 14"/>
</dbReference>
<dbReference type="Gramene" id="mRNA:MD14G0049200">
    <property type="protein sequence ID" value="mRNA:MD14G0049200"/>
    <property type="gene ID" value="MD14G0049200"/>
</dbReference>
<feature type="compositionally biased region" description="Basic and acidic residues" evidence="3">
    <location>
        <begin position="197"/>
        <end position="219"/>
    </location>
</feature>
<proteinExistence type="predicted"/>
<feature type="compositionally biased region" description="Low complexity" evidence="3">
    <location>
        <begin position="280"/>
        <end position="300"/>
    </location>
</feature>
<dbReference type="PANTHER" id="PTHR34122">
    <property type="entry name" value="EXPRESSED PROTEIN-RELATED"/>
    <property type="match status" value="1"/>
</dbReference>
<feature type="compositionally biased region" description="Low complexity" evidence="3">
    <location>
        <begin position="9"/>
        <end position="23"/>
    </location>
</feature>
<feature type="compositionally biased region" description="Basic and acidic residues" evidence="3">
    <location>
        <begin position="104"/>
        <end position="121"/>
    </location>
</feature>
<accession>A0A498I3C6</accession>
<comment type="caution">
    <text evidence="5">The sequence shown here is derived from an EMBL/GenBank/DDBJ whole genome shotgun (WGS) entry which is preliminary data.</text>
</comment>
<evidence type="ECO:0000313" key="6">
    <source>
        <dbReference type="Proteomes" id="UP000290289"/>
    </source>
</evidence>
<feature type="compositionally biased region" description="Basic and acidic residues" evidence="3">
    <location>
        <begin position="85"/>
        <end position="96"/>
    </location>
</feature>
<evidence type="ECO:0000256" key="2">
    <source>
        <dbReference type="PROSITE-ProRule" id="PRU01002"/>
    </source>
</evidence>
<dbReference type="Pfam" id="PF08879">
    <property type="entry name" value="WRC"/>
    <property type="match status" value="1"/>
</dbReference>
<evidence type="ECO:0000256" key="3">
    <source>
        <dbReference type="SAM" id="MobiDB-lite"/>
    </source>
</evidence>
<dbReference type="STRING" id="3750.A0A498I3C6"/>
<dbReference type="EMBL" id="RDQH01000340">
    <property type="protein sequence ID" value="RXH76555.1"/>
    <property type="molecule type" value="Genomic_DNA"/>
</dbReference>
<feature type="region of interest" description="Disordered" evidence="3">
    <location>
        <begin position="277"/>
        <end position="300"/>
    </location>
</feature>
<feature type="domain" description="WRC" evidence="4">
    <location>
        <begin position="239"/>
        <end position="283"/>
    </location>
</feature>
<dbReference type="PANTHER" id="PTHR34122:SF1">
    <property type="entry name" value="EXPRESSED PROTEIN"/>
    <property type="match status" value="1"/>
</dbReference>
<comment type="caution">
    <text evidence="2">Lacks conserved residue(s) required for the propagation of feature annotation.</text>
</comment>
<evidence type="ECO:0000259" key="4">
    <source>
        <dbReference type="PROSITE" id="PS51667"/>
    </source>
</evidence>
<sequence length="394" mass="43346">MRIRKRQVPFPLSSLSPVPLSDPLLHDLNYSPPPVVQLHPQHRHDPPNPSQPVEKTVHVGHPPPQPSDQRVFPIGRAGKGSDGSGENKNKENKQDCGLEISILKGEEDERESREGGDQKGNDDDDIREESILVAETLMGFASGSSSSHPAAGSWFKGEKAFPLKKRRGSFERGANNIGQTIMDDQKDKKSTKTKTNKKSEPRQQQNDDVHQKQDDHVIDGNRVTTSASATRKRARGGALMEGSRCSRVNGRGWRCCQQTLVGYSLCEHHLGKGRLRSMNSVRSRSTAAATATTTTTSTRIASTETEFKQLSASRILSVESSPPQKEDTKAVWLLDDGDIGEGKGNEGEDEEIKKPLLVTKKRMKLGIVKARSMSSLLGQTISRTMADEDDDNNK</sequence>